<feature type="compositionally biased region" description="Basic residues" evidence="1">
    <location>
        <begin position="7"/>
        <end position="16"/>
    </location>
</feature>
<feature type="region of interest" description="Disordered" evidence="1">
    <location>
        <begin position="1"/>
        <end position="39"/>
    </location>
</feature>
<name>A0A6H5IYR2_9HYME</name>
<gene>
    <name evidence="2" type="ORF">TBRA_LOCUS15061</name>
</gene>
<dbReference type="EMBL" id="CADCXV010001316">
    <property type="protein sequence ID" value="CAB0043473.1"/>
    <property type="molecule type" value="Genomic_DNA"/>
</dbReference>
<evidence type="ECO:0000313" key="3">
    <source>
        <dbReference type="Proteomes" id="UP000479190"/>
    </source>
</evidence>
<reference evidence="2 3" key="1">
    <citation type="submission" date="2020-02" db="EMBL/GenBank/DDBJ databases">
        <authorList>
            <person name="Ferguson B K."/>
        </authorList>
    </citation>
    <scope>NUCLEOTIDE SEQUENCE [LARGE SCALE GENOMIC DNA]</scope>
</reference>
<evidence type="ECO:0000313" key="2">
    <source>
        <dbReference type="EMBL" id="CAB0043473.1"/>
    </source>
</evidence>
<proteinExistence type="predicted"/>
<feature type="compositionally biased region" description="Basic and acidic residues" evidence="1">
    <location>
        <begin position="19"/>
        <end position="34"/>
    </location>
</feature>
<accession>A0A6H5IYR2</accession>
<keyword evidence="3" id="KW-1185">Reference proteome</keyword>
<dbReference type="Proteomes" id="UP000479190">
    <property type="component" value="Unassembled WGS sequence"/>
</dbReference>
<feature type="non-terminal residue" evidence="2">
    <location>
        <position position="1"/>
    </location>
</feature>
<protein>
    <submittedName>
        <fullName evidence="2">Uncharacterized protein</fullName>
    </submittedName>
</protein>
<sequence length="83" mass="9712">EGGSLMRRAKRRKRTNRTTNHETHSREREREQKTRVRTAACGTSRDLGYPLTSMCNIMIEQLVVDQIPNGRHGFQWCCTSRYS</sequence>
<organism evidence="2 3">
    <name type="scientific">Trichogramma brassicae</name>
    <dbReference type="NCBI Taxonomy" id="86971"/>
    <lineage>
        <taxon>Eukaryota</taxon>
        <taxon>Metazoa</taxon>
        <taxon>Ecdysozoa</taxon>
        <taxon>Arthropoda</taxon>
        <taxon>Hexapoda</taxon>
        <taxon>Insecta</taxon>
        <taxon>Pterygota</taxon>
        <taxon>Neoptera</taxon>
        <taxon>Endopterygota</taxon>
        <taxon>Hymenoptera</taxon>
        <taxon>Apocrita</taxon>
        <taxon>Proctotrupomorpha</taxon>
        <taxon>Chalcidoidea</taxon>
        <taxon>Trichogrammatidae</taxon>
        <taxon>Trichogramma</taxon>
    </lineage>
</organism>
<evidence type="ECO:0000256" key="1">
    <source>
        <dbReference type="SAM" id="MobiDB-lite"/>
    </source>
</evidence>
<dbReference type="AlphaFoldDB" id="A0A6H5IYR2"/>